<proteinExistence type="predicted"/>
<dbReference type="AlphaFoldDB" id="A0A6N2NLC0"/>
<evidence type="ECO:0000313" key="1">
    <source>
        <dbReference type="EMBL" id="VFU65316.1"/>
    </source>
</evidence>
<name>A0A6N2NLC0_SALVM</name>
<protein>
    <submittedName>
        <fullName evidence="1">Uncharacterized protein</fullName>
    </submittedName>
</protein>
<reference evidence="1" key="1">
    <citation type="submission" date="2019-03" db="EMBL/GenBank/DDBJ databases">
        <authorList>
            <person name="Mank J."/>
            <person name="Almeida P."/>
        </authorList>
    </citation>
    <scope>NUCLEOTIDE SEQUENCE</scope>
    <source>
        <strain evidence="1">78183</strain>
    </source>
</reference>
<dbReference type="PANTHER" id="PTHR35986:SF1">
    <property type="entry name" value="OS10G0430800 PROTEIN"/>
    <property type="match status" value="1"/>
</dbReference>
<dbReference type="EMBL" id="CAADRP010002285">
    <property type="protein sequence ID" value="VFU65316.1"/>
    <property type="molecule type" value="Genomic_DNA"/>
</dbReference>
<organism evidence="1">
    <name type="scientific">Salix viminalis</name>
    <name type="common">Common osier</name>
    <name type="synonym">Basket willow</name>
    <dbReference type="NCBI Taxonomy" id="40686"/>
    <lineage>
        <taxon>Eukaryota</taxon>
        <taxon>Viridiplantae</taxon>
        <taxon>Streptophyta</taxon>
        <taxon>Embryophyta</taxon>
        <taxon>Tracheophyta</taxon>
        <taxon>Spermatophyta</taxon>
        <taxon>Magnoliopsida</taxon>
        <taxon>eudicotyledons</taxon>
        <taxon>Gunneridae</taxon>
        <taxon>Pentapetalae</taxon>
        <taxon>rosids</taxon>
        <taxon>fabids</taxon>
        <taxon>Malpighiales</taxon>
        <taxon>Salicaceae</taxon>
        <taxon>Saliceae</taxon>
        <taxon>Salix</taxon>
    </lineage>
</organism>
<sequence length="284" mass="31627">MKAYGTTESLSCMKSRATNTNSTAMEERYSCHFPGCRKGHVFSSVMIRSIGERSWAESEGKEGFKLQLYEFNMGNLQGFIRLNSELIKEFRSKIREDGLLWNSRCVLYGTGLFLIRRSGKHRGPLVSQTISSKVEDYSLLSYDAGVSNFKTCSTDSKAVKQKRSKEMGEALFDLEQLLKSQKEALTLEEANILQTCKFKAVRQFTAGVITGASVALEDIILTATWKLSRFAQANISGGNAIKALDDCLFVDIVGLHDHSFSLDTCVDHILATDGSRLQKELANM</sequence>
<dbReference type="PANTHER" id="PTHR35986">
    <property type="entry name" value="EXPRESSED PROTEIN"/>
    <property type="match status" value="1"/>
</dbReference>
<gene>
    <name evidence="1" type="ORF">SVIM_LOCUS501168</name>
</gene>
<accession>A0A6N2NLC0</accession>